<evidence type="ECO:0000259" key="3">
    <source>
        <dbReference type="PROSITE" id="PS50041"/>
    </source>
</evidence>
<dbReference type="SUPFAM" id="SSF56436">
    <property type="entry name" value="C-type lectin-like"/>
    <property type="match status" value="1"/>
</dbReference>
<organism evidence="4 5">
    <name type="scientific">Homarus americanus</name>
    <name type="common">American lobster</name>
    <dbReference type="NCBI Taxonomy" id="6706"/>
    <lineage>
        <taxon>Eukaryota</taxon>
        <taxon>Metazoa</taxon>
        <taxon>Ecdysozoa</taxon>
        <taxon>Arthropoda</taxon>
        <taxon>Crustacea</taxon>
        <taxon>Multicrustacea</taxon>
        <taxon>Malacostraca</taxon>
        <taxon>Eumalacostraca</taxon>
        <taxon>Eucarida</taxon>
        <taxon>Decapoda</taxon>
        <taxon>Pleocyemata</taxon>
        <taxon>Astacidea</taxon>
        <taxon>Nephropoidea</taxon>
        <taxon>Nephropidae</taxon>
        <taxon>Homarus</taxon>
    </lineage>
</organism>
<dbReference type="CDD" id="cd00112">
    <property type="entry name" value="LDLa"/>
    <property type="match status" value="1"/>
</dbReference>
<dbReference type="InterPro" id="IPR002172">
    <property type="entry name" value="LDrepeatLR_classA_rpt"/>
</dbReference>
<name>A0A8J5N699_HOMAM</name>
<sequence length="272" mass="30906">MTGEKNEDEEEEGAWVERRKIGRVQGEYIFIPVEVWLDSEMTTTKPWLLLMTLPLLFYVGRGTTTSCSPREIECATGEQCISTRLVCKGGTDCPDSSDENPEICEKLLLGKLEDVVEAPKDPKPQLKLADCPSLYTKLGDQCVSFLPTAKVPWPEARQFCKSIYSDLWTFSDPTSFLAMYQFIRNNNVTFDLWIGGYYDQQQSAWAFIQPGDSNHDAPIRDDLPNNAMPLGFPYWAPRCAIVNHNLSFYLSDEECQNKHTPLCLLVSDPRLQ</sequence>
<keyword evidence="5" id="KW-1185">Reference proteome</keyword>
<protein>
    <submittedName>
        <fullName evidence="4">C-type mannose receptor 2-like 2</fullName>
    </submittedName>
</protein>
<dbReference type="Gene3D" id="3.10.100.10">
    <property type="entry name" value="Mannose-Binding Protein A, subunit A"/>
    <property type="match status" value="1"/>
</dbReference>
<dbReference type="PROSITE" id="PS50068">
    <property type="entry name" value="LDLRA_2"/>
    <property type="match status" value="1"/>
</dbReference>
<proteinExistence type="predicted"/>
<keyword evidence="1" id="KW-1015">Disulfide bond</keyword>
<dbReference type="AlphaFoldDB" id="A0A8J5N699"/>
<comment type="caution">
    <text evidence="4">The sequence shown here is derived from an EMBL/GenBank/DDBJ whole genome shotgun (WGS) entry which is preliminary data.</text>
</comment>
<accession>A0A8J5N699</accession>
<reference evidence="4" key="1">
    <citation type="journal article" date="2021" name="Sci. Adv.">
        <title>The American lobster genome reveals insights on longevity, neural, and immune adaptations.</title>
        <authorList>
            <person name="Polinski J.M."/>
            <person name="Zimin A.V."/>
            <person name="Clark K.F."/>
            <person name="Kohn A.B."/>
            <person name="Sadowski N."/>
            <person name="Timp W."/>
            <person name="Ptitsyn A."/>
            <person name="Khanna P."/>
            <person name="Romanova D.Y."/>
            <person name="Williams P."/>
            <person name="Greenwood S.J."/>
            <person name="Moroz L.L."/>
            <person name="Walt D.R."/>
            <person name="Bodnar A.G."/>
        </authorList>
    </citation>
    <scope>NUCLEOTIDE SEQUENCE</scope>
    <source>
        <strain evidence="4">GMGI-L3</strain>
    </source>
</reference>
<dbReference type="Gene3D" id="2.40.128.620">
    <property type="match status" value="1"/>
</dbReference>
<gene>
    <name evidence="4" type="primary">Cman2-L2</name>
    <name evidence="4" type="ORF">Hamer_G003336</name>
</gene>
<evidence type="ECO:0000256" key="1">
    <source>
        <dbReference type="ARBA" id="ARBA00023157"/>
    </source>
</evidence>
<dbReference type="InterPro" id="IPR016186">
    <property type="entry name" value="C-type_lectin-like/link_sf"/>
</dbReference>
<dbReference type="PROSITE" id="PS50041">
    <property type="entry name" value="C_TYPE_LECTIN_2"/>
    <property type="match status" value="1"/>
</dbReference>
<keyword evidence="4" id="KW-0675">Receptor</keyword>
<evidence type="ECO:0000313" key="4">
    <source>
        <dbReference type="EMBL" id="KAG7174396.1"/>
    </source>
</evidence>
<dbReference type="InterPro" id="IPR036055">
    <property type="entry name" value="LDL_receptor-like_sf"/>
</dbReference>
<dbReference type="SMART" id="SM00192">
    <property type="entry name" value="LDLa"/>
    <property type="match status" value="1"/>
</dbReference>
<dbReference type="Pfam" id="PF00057">
    <property type="entry name" value="Ldl_recept_a"/>
    <property type="match status" value="1"/>
</dbReference>
<dbReference type="EMBL" id="JAHLQT010007678">
    <property type="protein sequence ID" value="KAG7174396.1"/>
    <property type="molecule type" value="Genomic_DNA"/>
</dbReference>
<dbReference type="InterPro" id="IPR016187">
    <property type="entry name" value="CTDL_fold"/>
</dbReference>
<dbReference type="SUPFAM" id="SSF57424">
    <property type="entry name" value="LDL receptor-like module"/>
    <property type="match status" value="1"/>
</dbReference>
<feature type="domain" description="C-type lectin" evidence="3">
    <location>
        <begin position="138"/>
        <end position="264"/>
    </location>
</feature>
<dbReference type="Proteomes" id="UP000747542">
    <property type="component" value="Unassembled WGS sequence"/>
</dbReference>
<evidence type="ECO:0000313" key="5">
    <source>
        <dbReference type="Proteomes" id="UP000747542"/>
    </source>
</evidence>
<dbReference type="CDD" id="cd00037">
    <property type="entry name" value="CLECT"/>
    <property type="match status" value="1"/>
</dbReference>
<dbReference type="InterPro" id="IPR001304">
    <property type="entry name" value="C-type_lectin-like"/>
</dbReference>
<evidence type="ECO:0000256" key="2">
    <source>
        <dbReference type="PROSITE-ProRule" id="PRU00124"/>
    </source>
</evidence>
<comment type="caution">
    <text evidence="2">Lacks conserved residue(s) required for the propagation of feature annotation.</text>
</comment>